<evidence type="ECO:0000313" key="4">
    <source>
        <dbReference type="EMBL" id="MFG6414568.1"/>
    </source>
</evidence>
<dbReference type="InterPro" id="IPR036856">
    <property type="entry name" value="Ald_Oxase/Xan_DH_a/b_sf"/>
</dbReference>
<dbReference type="InterPro" id="IPR008274">
    <property type="entry name" value="AldOxase/xan_DH_MoCoBD1"/>
</dbReference>
<dbReference type="PANTHER" id="PTHR11908">
    <property type="entry name" value="XANTHINE DEHYDROGENASE"/>
    <property type="match status" value="1"/>
</dbReference>
<feature type="region of interest" description="Disordered" evidence="1">
    <location>
        <begin position="40"/>
        <end position="76"/>
    </location>
</feature>
<feature type="domain" description="Aldehyde oxidase/xanthine dehydrogenase second molybdopterin binding" evidence="3">
    <location>
        <begin position="546"/>
        <end position="887"/>
    </location>
</feature>
<evidence type="ECO:0000313" key="5">
    <source>
        <dbReference type="Proteomes" id="UP001606300"/>
    </source>
</evidence>
<keyword evidence="5" id="KW-1185">Reference proteome</keyword>
<sequence length="946" mass="99579">MSQLPDKTGPFQLTRRRVLGSGAAAVTLLVHELALAMRPATPPLRGARPPQPGNPTQPFVGNTAPPGAPDWSGGPGKARFRIEGLAKVTGQKIYARDFRASDMPQWPATERMAMILRATDPGRVFSGLDLSALAGADAQPLLVITQTPLGDYTGAQRDLVSLNLTLPFSSAGADGIKQLLVPVGSAPQFFGQPVAILVFADGNAYRRARRALQFQPGVVQTGALPPPPAQPWVMAYSPVNYLTRYDAPGLPPFSQVQAGYASDPYQPDSTSQPVNSTARALRQRIDAALQAPRPTVLQLGGTYSTQVLDPMFMEPEAGLAWLDRSGAGTLHLVLGTQATNGDATDSFTMFSKNSPVQVGTVVLNSCYPGGGFGGRDVSTFASLLTVTAALADGPVRIAQDRYEQFQGGLKQLASTITQRIAVDTKTGKFLAFGSQQVLPSGGQNNYSQFVAMLAAYCGLSGYDIKQAYVDAIAQPSTGVVAGSMRGFGGPQASWAVETLVDEVAVALKRDPIALREANALREGDRTITGAPLEQPMRLHEICRRSREHALWRNREAVKRRKAREGIRYGVGFALANQAYGTGKDGVMAEVALAPDGRLTVRSNCVDMGNGSATTLAISTAGWLGHNAHDVVMGDVGSFNALDLNSDYGGSWTDPHWTAAFSMSSSACLTAFHQVHVTEQAARVLFESGLLPAAAALWGVPLAQVQGKTTWDAGRLVAPGLAPLSLAALAARVHRDQLTSGAMVHGLYEGAWVSASYPVQAGALLKLPIDGLSLRAGGQPNWSFIARQDVVPPRPAASLYGRSLYAPSGVLVAVEIAPRTFEPRVVAVELLVDAGKVLQPDLLLGQAQGGVAMGIGYALLEDLPLEAGGAGDGRWNLDRYHVALSADVPLGRLNITTLGGDDATAKGIAEAVLCPIAPAIGNAIAHATGQRFRSLPITAADIKEALS</sequence>
<dbReference type="InterPro" id="IPR006311">
    <property type="entry name" value="TAT_signal"/>
</dbReference>
<dbReference type="PANTHER" id="PTHR11908:SF123">
    <property type="entry name" value="ALDEHYDE OXIDOREDUCTASE MOLYBDENUM-BINDING SUBUNIT PAOC"/>
    <property type="match status" value="1"/>
</dbReference>
<feature type="domain" description="Aldehyde oxidase/xanthine dehydrogenase first molybdopterin binding" evidence="2">
    <location>
        <begin position="299"/>
        <end position="519"/>
    </location>
</feature>
<dbReference type="InterPro" id="IPR016208">
    <property type="entry name" value="Ald_Oxase/xanthine_DH-like"/>
</dbReference>
<dbReference type="InterPro" id="IPR046867">
    <property type="entry name" value="AldOxase/xan_DH_MoCoBD2"/>
</dbReference>
<evidence type="ECO:0000259" key="3">
    <source>
        <dbReference type="Pfam" id="PF20256"/>
    </source>
</evidence>
<dbReference type="EMBL" id="JBIGHY010000003">
    <property type="protein sequence ID" value="MFG6414568.1"/>
    <property type="molecule type" value="Genomic_DNA"/>
</dbReference>
<evidence type="ECO:0000259" key="2">
    <source>
        <dbReference type="Pfam" id="PF02738"/>
    </source>
</evidence>
<dbReference type="Pfam" id="PF02738">
    <property type="entry name" value="MoCoBD_1"/>
    <property type="match status" value="1"/>
</dbReference>
<dbReference type="Proteomes" id="UP001606300">
    <property type="component" value="Unassembled WGS sequence"/>
</dbReference>
<comment type="caution">
    <text evidence="4">The sequence shown here is derived from an EMBL/GenBank/DDBJ whole genome shotgun (WGS) entry which is preliminary data.</text>
</comment>
<dbReference type="SUPFAM" id="SSF54665">
    <property type="entry name" value="CO dehydrogenase molybdoprotein N-domain-like"/>
    <property type="match status" value="1"/>
</dbReference>
<name>A0ABW7EM83_9BURK</name>
<organism evidence="4 5">
    <name type="scientific">Pelomonas dachongensis</name>
    <dbReference type="NCBI Taxonomy" id="3299029"/>
    <lineage>
        <taxon>Bacteria</taxon>
        <taxon>Pseudomonadati</taxon>
        <taxon>Pseudomonadota</taxon>
        <taxon>Betaproteobacteria</taxon>
        <taxon>Burkholderiales</taxon>
        <taxon>Sphaerotilaceae</taxon>
        <taxon>Roseateles</taxon>
    </lineage>
</organism>
<dbReference type="SUPFAM" id="SSF56003">
    <property type="entry name" value="Molybdenum cofactor-binding domain"/>
    <property type="match status" value="1"/>
</dbReference>
<gene>
    <name evidence="4" type="ORF">ACG02S_11745</name>
</gene>
<protein>
    <submittedName>
        <fullName evidence="4">Xanthine dehydrogenase family protein molybdopterin-binding subunit</fullName>
    </submittedName>
</protein>
<proteinExistence type="predicted"/>
<dbReference type="InterPro" id="IPR037165">
    <property type="entry name" value="AldOxase/xan_DH_Mopterin-bd_sf"/>
</dbReference>
<reference evidence="4 5" key="1">
    <citation type="submission" date="2024-09" db="EMBL/GenBank/DDBJ databases">
        <title>Novel species of the genus Pelomonas and Roseateles isolated from streams.</title>
        <authorList>
            <person name="Lu H."/>
        </authorList>
    </citation>
    <scope>NUCLEOTIDE SEQUENCE [LARGE SCALE GENOMIC DNA]</scope>
    <source>
        <strain evidence="4 5">DC23W</strain>
    </source>
</reference>
<accession>A0ABW7EM83</accession>
<evidence type="ECO:0000256" key="1">
    <source>
        <dbReference type="SAM" id="MobiDB-lite"/>
    </source>
</evidence>
<dbReference type="Pfam" id="PF20256">
    <property type="entry name" value="MoCoBD_2"/>
    <property type="match status" value="1"/>
</dbReference>
<dbReference type="PROSITE" id="PS51318">
    <property type="entry name" value="TAT"/>
    <property type="match status" value="1"/>
</dbReference>
<dbReference type="RefSeq" id="WP_394470639.1">
    <property type="nucleotide sequence ID" value="NZ_JBIGHY010000003.1"/>
</dbReference>
<dbReference type="Gene3D" id="3.30.365.10">
    <property type="entry name" value="Aldehyde oxidase/xanthine dehydrogenase, molybdopterin binding domain"/>
    <property type="match status" value="4"/>
</dbReference>